<evidence type="ECO:0000313" key="2">
    <source>
        <dbReference type="Proteomes" id="UP000828251"/>
    </source>
</evidence>
<reference evidence="1 2" key="1">
    <citation type="journal article" date="2021" name="Plant Biotechnol. J.">
        <title>Multi-omics assisted identification of the key and species-specific regulatory components of drought-tolerant mechanisms in Gossypium stocksii.</title>
        <authorList>
            <person name="Yu D."/>
            <person name="Ke L."/>
            <person name="Zhang D."/>
            <person name="Wu Y."/>
            <person name="Sun Y."/>
            <person name="Mei J."/>
            <person name="Sun J."/>
            <person name="Sun Y."/>
        </authorList>
    </citation>
    <scope>NUCLEOTIDE SEQUENCE [LARGE SCALE GENOMIC DNA]</scope>
    <source>
        <strain evidence="2">cv. E1</strain>
        <tissue evidence="1">Leaf</tissue>
    </source>
</reference>
<protein>
    <submittedName>
        <fullName evidence="1">Uncharacterized protein</fullName>
    </submittedName>
</protein>
<keyword evidence="2" id="KW-1185">Reference proteome</keyword>
<accession>A0A9D3UYZ3</accession>
<dbReference type="GO" id="GO:0006879">
    <property type="term" value="P:intracellular iron ion homeostasis"/>
    <property type="evidence" value="ECO:0007669"/>
    <property type="project" value="InterPro"/>
</dbReference>
<name>A0A9D3UYZ3_9ROSI</name>
<sequence>MKPVEYSISDGYHAMFAYFDRDNVALEFKRQRNKRGGRVQLLEISLPLWEFYHGVKGHELHAMEFALSMEKIANARLLHLHRVD</sequence>
<dbReference type="InterPro" id="IPR001519">
    <property type="entry name" value="Ferritin"/>
</dbReference>
<dbReference type="GO" id="GO:0008199">
    <property type="term" value="F:ferric iron binding"/>
    <property type="evidence" value="ECO:0007669"/>
    <property type="project" value="InterPro"/>
</dbReference>
<evidence type="ECO:0000313" key="1">
    <source>
        <dbReference type="EMBL" id="KAH1064482.1"/>
    </source>
</evidence>
<dbReference type="SUPFAM" id="SSF47240">
    <property type="entry name" value="Ferritin-like"/>
    <property type="match status" value="1"/>
</dbReference>
<dbReference type="OrthoDB" id="186462at2759"/>
<dbReference type="GO" id="GO:0005737">
    <property type="term" value="C:cytoplasm"/>
    <property type="evidence" value="ECO:0007669"/>
    <property type="project" value="TreeGrafter"/>
</dbReference>
<comment type="caution">
    <text evidence="1">The sequence shown here is derived from an EMBL/GenBank/DDBJ whole genome shotgun (WGS) entry which is preliminary data.</text>
</comment>
<dbReference type="PANTHER" id="PTHR11431:SF126">
    <property type="entry name" value="FERRITIN-2, CHLOROPLASTIC-RELATED"/>
    <property type="match status" value="1"/>
</dbReference>
<dbReference type="EMBL" id="JAIQCV010000009">
    <property type="protein sequence ID" value="KAH1064482.1"/>
    <property type="molecule type" value="Genomic_DNA"/>
</dbReference>
<dbReference type="GO" id="GO:0006826">
    <property type="term" value="P:iron ion transport"/>
    <property type="evidence" value="ECO:0007669"/>
    <property type="project" value="InterPro"/>
</dbReference>
<dbReference type="InterPro" id="IPR009078">
    <property type="entry name" value="Ferritin-like_SF"/>
</dbReference>
<organism evidence="1 2">
    <name type="scientific">Gossypium stocksii</name>
    <dbReference type="NCBI Taxonomy" id="47602"/>
    <lineage>
        <taxon>Eukaryota</taxon>
        <taxon>Viridiplantae</taxon>
        <taxon>Streptophyta</taxon>
        <taxon>Embryophyta</taxon>
        <taxon>Tracheophyta</taxon>
        <taxon>Spermatophyta</taxon>
        <taxon>Magnoliopsida</taxon>
        <taxon>eudicotyledons</taxon>
        <taxon>Gunneridae</taxon>
        <taxon>Pentapetalae</taxon>
        <taxon>rosids</taxon>
        <taxon>malvids</taxon>
        <taxon>Malvales</taxon>
        <taxon>Malvaceae</taxon>
        <taxon>Malvoideae</taxon>
        <taxon>Gossypium</taxon>
    </lineage>
</organism>
<dbReference type="Gene3D" id="1.20.1260.10">
    <property type="match status" value="1"/>
</dbReference>
<dbReference type="PANTHER" id="PTHR11431">
    <property type="entry name" value="FERRITIN"/>
    <property type="match status" value="1"/>
</dbReference>
<gene>
    <name evidence="1" type="ORF">J1N35_029469</name>
</gene>
<proteinExistence type="predicted"/>
<dbReference type="Proteomes" id="UP000828251">
    <property type="component" value="Unassembled WGS sequence"/>
</dbReference>
<dbReference type="AlphaFoldDB" id="A0A9D3UYZ3"/>
<dbReference type="GO" id="GO:0008198">
    <property type="term" value="F:ferrous iron binding"/>
    <property type="evidence" value="ECO:0007669"/>
    <property type="project" value="TreeGrafter"/>
</dbReference>
<dbReference type="InterPro" id="IPR012347">
    <property type="entry name" value="Ferritin-like"/>
</dbReference>